<dbReference type="Gene3D" id="3.30.530.20">
    <property type="match status" value="1"/>
</dbReference>
<dbReference type="SUPFAM" id="SSF55961">
    <property type="entry name" value="Bet v1-like"/>
    <property type="match status" value="1"/>
</dbReference>
<evidence type="ECO:0000313" key="2">
    <source>
        <dbReference type="Proteomes" id="UP000783871"/>
    </source>
</evidence>
<organism evidence="1 2">
    <name type="scientific">Micromonospora thermarum</name>
    <dbReference type="NCBI Taxonomy" id="2720024"/>
    <lineage>
        <taxon>Bacteria</taxon>
        <taxon>Bacillati</taxon>
        <taxon>Actinomycetota</taxon>
        <taxon>Actinomycetes</taxon>
        <taxon>Micromonosporales</taxon>
        <taxon>Micromonosporaceae</taxon>
        <taxon>Micromonospora</taxon>
    </lineage>
</organism>
<keyword evidence="2" id="KW-1185">Reference proteome</keyword>
<dbReference type="Pfam" id="PF10604">
    <property type="entry name" value="Polyketide_cyc2"/>
    <property type="match status" value="1"/>
</dbReference>
<dbReference type="CDD" id="cd08865">
    <property type="entry name" value="SRPBCC_10"/>
    <property type="match status" value="1"/>
</dbReference>
<gene>
    <name evidence="1" type="ORF">HCJ94_26565</name>
</gene>
<protein>
    <submittedName>
        <fullName evidence="1">ATPase</fullName>
    </submittedName>
</protein>
<name>A0ABX0ZEF1_9ACTN</name>
<dbReference type="InterPro" id="IPR023393">
    <property type="entry name" value="START-like_dom_sf"/>
</dbReference>
<evidence type="ECO:0000313" key="1">
    <source>
        <dbReference type="EMBL" id="NJP35433.1"/>
    </source>
</evidence>
<dbReference type="InterPro" id="IPR019587">
    <property type="entry name" value="Polyketide_cyclase/dehydratase"/>
</dbReference>
<proteinExistence type="predicted"/>
<dbReference type="Proteomes" id="UP000783871">
    <property type="component" value="Unassembled WGS sequence"/>
</dbReference>
<sequence>MAVDVVSEVVIDRPVAEVAAFAGDPTNAPAWYVNIESVEWRTPPPLRVGSRVAFVAHFLGRRLAYTYEIVESVPGDRLVMRTAEGPFPMETTYRWEPLDAGRTRMTLRNRGEPSGFASIAAPVLAGAMRRANRKDLTRLKGLLERPES</sequence>
<dbReference type="EMBL" id="JAATEO010000042">
    <property type="protein sequence ID" value="NJP35433.1"/>
    <property type="molecule type" value="Genomic_DNA"/>
</dbReference>
<accession>A0ABX0ZEF1</accession>
<reference evidence="1 2" key="1">
    <citation type="submission" date="2020-03" db="EMBL/GenBank/DDBJ databases">
        <title>WGS of actinomycetes isolated from Thailand.</title>
        <authorList>
            <person name="Thawai C."/>
        </authorList>
    </citation>
    <scope>NUCLEOTIDE SEQUENCE [LARGE SCALE GENOMIC DNA]</scope>
    <source>
        <strain evidence="1 2">HSS6-12</strain>
    </source>
</reference>
<comment type="caution">
    <text evidence="1">The sequence shown here is derived from an EMBL/GenBank/DDBJ whole genome shotgun (WGS) entry which is preliminary data.</text>
</comment>